<comment type="caution">
    <text evidence="1">The sequence shown here is derived from an EMBL/GenBank/DDBJ whole genome shotgun (WGS) entry which is preliminary data.</text>
</comment>
<gene>
    <name evidence="1" type="ORF">NG799_16660</name>
</gene>
<dbReference type="EMBL" id="JAMXFF010000025">
    <property type="protein sequence ID" value="MCT7967945.1"/>
    <property type="molecule type" value="Genomic_DNA"/>
</dbReference>
<sequence length="55" mass="6193">MHPDTDASGQTLPEAFYFLRVTGDRIPHRFNWGVTPPGGAVHLPCWEKICINELT</sequence>
<evidence type="ECO:0000313" key="1">
    <source>
        <dbReference type="EMBL" id="MCT7967945.1"/>
    </source>
</evidence>
<keyword evidence="2" id="KW-1185">Reference proteome</keyword>
<protein>
    <submittedName>
        <fullName evidence="1">Uncharacterized protein</fullName>
    </submittedName>
</protein>
<evidence type="ECO:0000313" key="2">
    <source>
        <dbReference type="Proteomes" id="UP001525890"/>
    </source>
</evidence>
<organism evidence="1 2">
    <name type="scientific">Laspinema palackyanum D2a</name>
    <dbReference type="NCBI Taxonomy" id="2953684"/>
    <lineage>
        <taxon>Bacteria</taxon>
        <taxon>Bacillati</taxon>
        <taxon>Cyanobacteriota</taxon>
        <taxon>Cyanophyceae</taxon>
        <taxon>Oscillatoriophycideae</taxon>
        <taxon>Oscillatoriales</taxon>
        <taxon>Laspinemataceae</taxon>
        <taxon>Laspinema</taxon>
        <taxon>Laspinema palackyanum</taxon>
    </lineage>
</organism>
<dbReference type="Proteomes" id="UP001525890">
    <property type="component" value="Unassembled WGS sequence"/>
</dbReference>
<accession>A0ABT2MT69</accession>
<name>A0ABT2MT69_9CYAN</name>
<proteinExistence type="predicted"/>
<reference evidence="1 2" key="1">
    <citation type="journal article" date="2022" name="Front. Microbiol.">
        <title>High genomic differentiation and limited gene flow indicate recent cryptic speciation within the genus Laspinema (cyanobacteria).</title>
        <authorList>
            <person name="Stanojkovic A."/>
            <person name="Skoupy S."/>
            <person name="Skaloud P."/>
            <person name="Dvorak P."/>
        </authorList>
    </citation>
    <scope>NUCLEOTIDE SEQUENCE [LARGE SCALE GENOMIC DNA]</scope>
    <source>
        <strain evidence="1 2">D2a</strain>
    </source>
</reference>
<dbReference type="RefSeq" id="WP_368007498.1">
    <property type="nucleotide sequence ID" value="NZ_JAMXFF010000025.1"/>
</dbReference>